<keyword evidence="11" id="KW-1185">Reference proteome</keyword>
<evidence type="ECO:0000313" key="11">
    <source>
        <dbReference type="Proteomes" id="UP001370348"/>
    </source>
</evidence>
<dbReference type="SUPFAM" id="SSF56954">
    <property type="entry name" value="Outer membrane efflux proteins (OEP)"/>
    <property type="match status" value="1"/>
</dbReference>
<evidence type="ECO:0000256" key="1">
    <source>
        <dbReference type="ARBA" id="ARBA00004442"/>
    </source>
</evidence>
<dbReference type="EMBL" id="CP089984">
    <property type="protein sequence ID" value="WXB15294.1"/>
    <property type="molecule type" value="Genomic_DNA"/>
</dbReference>
<evidence type="ECO:0000256" key="6">
    <source>
        <dbReference type="ARBA" id="ARBA00023136"/>
    </source>
</evidence>
<keyword evidence="6" id="KW-0472">Membrane</keyword>
<comment type="subcellular location">
    <subcellularLocation>
        <location evidence="1">Cell outer membrane</location>
    </subcellularLocation>
</comment>
<dbReference type="RefSeq" id="WP_394824919.1">
    <property type="nucleotide sequence ID" value="NZ_CP089984.1"/>
</dbReference>
<dbReference type="PANTHER" id="PTHR30026">
    <property type="entry name" value="OUTER MEMBRANE PROTEIN TOLC"/>
    <property type="match status" value="1"/>
</dbReference>
<keyword evidence="9" id="KW-0732">Signal</keyword>
<keyword evidence="4" id="KW-1134">Transmembrane beta strand</keyword>
<gene>
    <name evidence="10" type="ORF">LZC94_46670</name>
</gene>
<protein>
    <submittedName>
        <fullName evidence="10">TolC family protein</fullName>
    </submittedName>
</protein>
<keyword evidence="7" id="KW-0998">Cell outer membrane</keyword>
<evidence type="ECO:0000256" key="5">
    <source>
        <dbReference type="ARBA" id="ARBA00022692"/>
    </source>
</evidence>
<evidence type="ECO:0000256" key="8">
    <source>
        <dbReference type="SAM" id="Coils"/>
    </source>
</evidence>
<dbReference type="Pfam" id="PF02321">
    <property type="entry name" value="OEP"/>
    <property type="match status" value="1"/>
</dbReference>
<evidence type="ECO:0000256" key="2">
    <source>
        <dbReference type="ARBA" id="ARBA00007613"/>
    </source>
</evidence>
<dbReference type="Proteomes" id="UP001370348">
    <property type="component" value="Chromosome"/>
</dbReference>
<comment type="similarity">
    <text evidence="2">Belongs to the outer membrane factor (OMF) (TC 1.B.17) family.</text>
</comment>
<dbReference type="PANTHER" id="PTHR30026:SF21">
    <property type="entry name" value="SLR1270 PROTEIN"/>
    <property type="match status" value="1"/>
</dbReference>
<feature type="signal peptide" evidence="9">
    <location>
        <begin position="1"/>
        <end position="26"/>
    </location>
</feature>
<organism evidence="10 11">
    <name type="scientific">Pendulispora albinea</name>
    <dbReference type="NCBI Taxonomy" id="2741071"/>
    <lineage>
        <taxon>Bacteria</taxon>
        <taxon>Pseudomonadati</taxon>
        <taxon>Myxococcota</taxon>
        <taxon>Myxococcia</taxon>
        <taxon>Myxococcales</taxon>
        <taxon>Sorangiineae</taxon>
        <taxon>Pendulisporaceae</taxon>
        <taxon>Pendulispora</taxon>
    </lineage>
</organism>
<evidence type="ECO:0000256" key="4">
    <source>
        <dbReference type="ARBA" id="ARBA00022452"/>
    </source>
</evidence>
<feature type="coiled-coil region" evidence="8">
    <location>
        <begin position="347"/>
        <end position="385"/>
    </location>
</feature>
<feature type="coiled-coil region" evidence="8">
    <location>
        <begin position="415"/>
        <end position="442"/>
    </location>
</feature>
<dbReference type="Gene3D" id="1.20.1600.10">
    <property type="entry name" value="Outer membrane efflux proteins (OEP)"/>
    <property type="match status" value="1"/>
</dbReference>
<reference evidence="10 11" key="1">
    <citation type="submission" date="2021-12" db="EMBL/GenBank/DDBJ databases">
        <title>Discovery of the Pendulisporaceae a myxobacterial family with distinct sporulation behavior and unique specialized metabolism.</title>
        <authorList>
            <person name="Garcia R."/>
            <person name="Popoff A."/>
            <person name="Bader C.D."/>
            <person name="Loehr J."/>
            <person name="Walesch S."/>
            <person name="Walt C."/>
            <person name="Boldt J."/>
            <person name="Bunk B."/>
            <person name="Haeckl F.J.F.P.J."/>
            <person name="Gunesch A.P."/>
            <person name="Birkelbach J."/>
            <person name="Nuebel U."/>
            <person name="Pietschmann T."/>
            <person name="Bach T."/>
            <person name="Mueller R."/>
        </authorList>
    </citation>
    <scope>NUCLEOTIDE SEQUENCE [LARGE SCALE GENOMIC DNA]</scope>
    <source>
        <strain evidence="10 11">MSr11954</strain>
    </source>
</reference>
<sequence>MNRSLRTLVAVTLAAFVSLTAASSRADEPAPAPTDLRSSPLTEWRVVAIAAREAPSVMASHKAAEAAEAERTAVDRSRLPDLVVTGRYTRLSSIPSRYRNLAVPFPDGSEASFAIPQVLDSYAARAAVVVPLSDAWLGLAASARALGHVATAKRIELDAARARAAYEARAAFLLYRRASVARRIAETALEVASAQAKDQDDRVRAGTAPGSSALTFEAAKNAAVARLRVAEAEVATAEANVRVFLPSSLATEPLVLGEDGRAPLPRSGIERSPELRAAEAAVVAADARVEAETLSMLPRLSLVAGAEVSAPHPRAFAVDHLVGVPSWDVTLQLDWALSSVTTGTARRERATAEREALRARAEEVRRALEAQRASAAAARASAEARIATGNASVATATKLAETRRRELHAGAATPLDVTNAEAERVRAELERADAELDARLADARLAYAAGYVPRSDGGR</sequence>
<dbReference type="InterPro" id="IPR051906">
    <property type="entry name" value="TolC-like"/>
</dbReference>
<feature type="chain" id="PRO_5046095962" evidence="9">
    <location>
        <begin position="27"/>
        <end position="459"/>
    </location>
</feature>
<evidence type="ECO:0000256" key="9">
    <source>
        <dbReference type="SAM" id="SignalP"/>
    </source>
</evidence>
<proteinExistence type="inferred from homology"/>
<evidence type="ECO:0000256" key="7">
    <source>
        <dbReference type="ARBA" id="ARBA00023237"/>
    </source>
</evidence>
<keyword evidence="8" id="KW-0175">Coiled coil</keyword>
<accession>A0ABZ2LWI8</accession>
<keyword evidence="3" id="KW-0813">Transport</keyword>
<keyword evidence="5" id="KW-0812">Transmembrane</keyword>
<name>A0ABZ2LWI8_9BACT</name>
<evidence type="ECO:0000313" key="10">
    <source>
        <dbReference type="EMBL" id="WXB15294.1"/>
    </source>
</evidence>
<evidence type="ECO:0000256" key="3">
    <source>
        <dbReference type="ARBA" id="ARBA00022448"/>
    </source>
</evidence>
<dbReference type="InterPro" id="IPR003423">
    <property type="entry name" value="OMP_efflux"/>
</dbReference>